<dbReference type="AlphaFoldDB" id="A0A6A5ZZ59"/>
<dbReference type="GeneID" id="54409629"/>
<evidence type="ECO:0000313" key="2">
    <source>
        <dbReference type="Proteomes" id="UP000799771"/>
    </source>
</evidence>
<accession>A0A6A5ZZ59</accession>
<proteinExistence type="predicted"/>
<organism evidence="1 2">
    <name type="scientific">Dothidotthia symphoricarpi CBS 119687</name>
    <dbReference type="NCBI Taxonomy" id="1392245"/>
    <lineage>
        <taxon>Eukaryota</taxon>
        <taxon>Fungi</taxon>
        <taxon>Dikarya</taxon>
        <taxon>Ascomycota</taxon>
        <taxon>Pezizomycotina</taxon>
        <taxon>Dothideomycetes</taxon>
        <taxon>Pleosporomycetidae</taxon>
        <taxon>Pleosporales</taxon>
        <taxon>Dothidotthiaceae</taxon>
        <taxon>Dothidotthia</taxon>
    </lineage>
</organism>
<dbReference type="EMBL" id="ML977520">
    <property type="protein sequence ID" value="KAF2124305.1"/>
    <property type="molecule type" value="Genomic_DNA"/>
</dbReference>
<sequence length="71" mass="8164">MRGIRKKTGSKLSSYNPHSTNALIPRAHKGIKKTLLRLTYFALFCSDFCNFYTASIKGHFSRGDEVRSYEF</sequence>
<dbReference type="RefSeq" id="XP_033518698.1">
    <property type="nucleotide sequence ID" value="XM_033669197.1"/>
</dbReference>
<protein>
    <submittedName>
        <fullName evidence="1">Uncharacterized protein</fullName>
    </submittedName>
</protein>
<keyword evidence="2" id="KW-1185">Reference proteome</keyword>
<reference evidence="1" key="1">
    <citation type="journal article" date="2020" name="Stud. Mycol.">
        <title>101 Dothideomycetes genomes: a test case for predicting lifestyles and emergence of pathogens.</title>
        <authorList>
            <person name="Haridas S."/>
            <person name="Albert R."/>
            <person name="Binder M."/>
            <person name="Bloem J."/>
            <person name="Labutti K."/>
            <person name="Salamov A."/>
            <person name="Andreopoulos B."/>
            <person name="Baker S."/>
            <person name="Barry K."/>
            <person name="Bills G."/>
            <person name="Bluhm B."/>
            <person name="Cannon C."/>
            <person name="Castanera R."/>
            <person name="Culley D."/>
            <person name="Daum C."/>
            <person name="Ezra D."/>
            <person name="Gonzalez J."/>
            <person name="Henrissat B."/>
            <person name="Kuo A."/>
            <person name="Liang C."/>
            <person name="Lipzen A."/>
            <person name="Lutzoni F."/>
            <person name="Magnuson J."/>
            <person name="Mondo S."/>
            <person name="Nolan M."/>
            <person name="Ohm R."/>
            <person name="Pangilinan J."/>
            <person name="Park H.-J."/>
            <person name="Ramirez L."/>
            <person name="Alfaro M."/>
            <person name="Sun H."/>
            <person name="Tritt A."/>
            <person name="Yoshinaga Y."/>
            <person name="Zwiers L.-H."/>
            <person name="Turgeon B."/>
            <person name="Goodwin S."/>
            <person name="Spatafora J."/>
            <person name="Crous P."/>
            <person name="Grigoriev I."/>
        </authorList>
    </citation>
    <scope>NUCLEOTIDE SEQUENCE</scope>
    <source>
        <strain evidence="1">CBS 119687</strain>
    </source>
</reference>
<dbReference type="Proteomes" id="UP000799771">
    <property type="component" value="Unassembled WGS sequence"/>
</dbReference>
<name>A0A6A5ZZ59_9PLEO</name>
<gene>
    <name evidence="1" type="ORF">P153DRAFT_371158</name>
</gene>
<evidence type="ECO:0000313" key="1">
    <source>
        <dbReference type="EMBL" id="KAF2124305.1"/>
    </source>
</evidence>